<protein>
    <recommendedName>
        <fullName evidence="2">Thiamine-monophosphate kinase</fullName>
        <shortName evidence="2">TMP kinase</shortName>
        <shortName evidence="2">Thiamine-phosphate kinase</shortName>
        <ecNumber evidence="2">2.7.4.16</ecNumber>
    </recommendedName>
</protein>
<evidence type="ECO:0000259" key="3">
    <source>
        <dbReference type="Pfam" id="PF00586"/>
    </source>
</evidence>
<organism evidence="5 6">
    <name type="scientific">Nitrospina watsonii</name>
    <dbReference type="NCBI Taxonomy" id="1323948"/>
    <lineage>
        <taxon>Bacteria</taxon>
        <taxon>Pseudomonadati</taxon>
        <taxon>Nitrospinota/Tectimicrobiota group</taxon>
        <taxon>Nitrospinota</taxon>
        <taxon>Nitrospinia</taxon>
        <taxon>Nitrospinales</taxon>
        <taxon>Nitrospinaceae</taxon>
        <taxon>Nitrospina</taxon>
    </lineage>
</organism>
<feature type="binding site" evidence="2">
    <location>
        <position position="227"/>
    </location>
    <ligand>
        <name>Mg(2+)</name>
        <dbReference type="ChEBI" id="CHEBI:18420"/>
        <label>5</label>
    </ligand>
</feature>
<comment type="function">
    <text evidence="2">Catalyzes the ATP-dependent phosphorylation of thiamine-monophosphate (TMP) to form thiamine-pyrophosphate (TPP), the active form of vitamin B1.</text>
</comment>
<dbReference type="RefSeq" id="WP_282011438.1">
    <property type="nucleotide sequence ID" value="NZ_OX336137.1"/>
</dbReference>
<feature type="binding site" evidence="2">
    <location>
        <position position="50"/>
    </location>
    <ligand>
        <name>Mg(2+)</name>
        <dbReference type="ChEBI" id="CHEBI:18420"/>
        <label>2</label>
    </ligand>
</feature>
<comment type="similarity">
    <text evidence="2">Belongs to the thiamine-monophosphate kinase family.</text>
</comment>
<dbReference type="InterPro" id="IPR006283">
    <property type="entry name" value="ThiL-like"/>
</dbReference>
<name>A0ABN8W1U5_9BACT</name>
<dbReference type="NCBIfam" id="TIGR01379">
    <property type="entry name" value="thiL"/>
    <property type="match status" value="1"/>
</dbReference>
<dbReference type="SUPFAM" id="SSF56042">
    <property type="entry name" value="PurM C-terminal domain-like"/>
    <property type="match status" value="1"/>
</dbReference>
<feature type="binding site" evidence="2">
    <location>
        <position position="79"/>
    </location>
    <ligand>
        <name>Mg(2+)</name>
        <dbReference type="ChEBI" id="CHEBI:18420"/>
        <label>4</label>
    </ligand>
</feature>
<keyword evidence="2" id="KW-0547">Nucleotide-binding</keyword>
<dbReference type="Gene3D" id="3.90.650.10">
    <property type="entry name" value="PurM-like C-terminal domain"/>
    <property type="match status" value="1"/>
</dbReference>
<feature type="binding site" evidence="2">
    <location>
        <position position="33"/>
    </location>
    <ligand>
        <name>Mg(2+)</name>
        <dbReference type="ChEBI" id="CHEBI:18420"/>
        <label>3</label>
    </ligand>
</feature>
<feature type="binding site" evidence="2">
    <location>
        <position position="127"/>
    </location>
    <ligand>
        <name>Mg(2+)</name>
        <dbReference type="ChEBI" id="CHEBI:18420"/>
        <label>1</label>
    </ligand>
</feature>
<keyword evidence="1 2" id="KW-0784">Thiamine biosynthesis</keyword>
<dbReference type="Gene3D" id="3.30.1330.10">
    <property type="entry name" value="PurM-like, N-terminal domain"/>
    <property type="match status" value="1"/>
</dbReference>
<keyword evidence="6" id="KW-1185">Reference proteome</keyword>
<feature type="binding site" evidence="2">
    <location>
        <position position="48"/>
    </location>
    <ligand>
        <name>Mg(2+)</name>
        <dbReference type="ChEBI" id="CHEBI:18420"/>
        <label>4</label>
    </ligand>
</feature>
<dbReference type="Pfam" id="PF02769">
    <property type="entry name" value="AIRS_C"/>
    <property type="match status" value="1"/>
</dbReference>
<dbReference type="GO" id="GO:0009030">
    <property type="term" value="F:thiamine-phosphate kinase activity"/>
    <property type="evidence" value="ECO:0007669"/>
    <property type="project" value="UniProtKB-EC"/>
</dbReference>
<keyword evidence="2" id="KW-0479">Metal-binding</keyword>
<feature type="binding site" evidence="2">
    <location>
        <position position="79"/>
    </location>
    <ligand>
        <name>Mg(2+)</name>
        <dbReference type="ChEBI" id="CHEBI:18420"/>
        <label>3</label>
    </ligand>
</feature>
<evidence type="ECO:0000256" key="1">
    <source>
        <dbReference type="ARBA" id="ARBA00022977"/>
    </source>
</evidence>
<proteinExistence type="inferred from homology"/>
<feature type="binding site" evidence="2">
    <location>
        <position position="153"/>
    </location>
    <ligand>
        <name>ATP</name>
        <dbReference type="ChEBI" id="CHEBI:30616"/>
    </ligand>
</feature>
<feature type="binding site" evidence="2">
    <location>
        <position position="109"/>
    </location>
    <ligand>
        <name>ATP</name>
        <dbReference type="ChEBI" id="CHEBI:30616"/>
    </ligand>
</feature>
<feature type="binding site" evidence="2">
    <location>
        <position position="226"/>
    </location>
    <ligand>
        <name>ATP</name>
        <dbReference type="ChEBI" id="CHEBI:30616"/>
    </ligand>
</feature>
<feature type="binding site" evidence="2">
    <location>
        <position position="57"/>
    </location>
    <ligand>
        <name>substrate</name>
    </ligand>
</feature>
<dbReference type="SUPFAM" id="SSF55326">
    <property type="entry name" value="PurM N-terminal domain-like"/>
    <property type="match status" value="1"/>
</dbReference>
<dbReference type="InterPro" id="IPR036921">
    <property type="entry name" value="PurM-like_N_sf"/>
</dbReference>
<sequence>MSLDRLGEFGLIARLQSHIPTQSSRVVQGIGDDCAVFSQPGGNYQVVTADALIESVHFDLKTHTPEQLGWKTVAVNASDVAAMGALPRFAVITLGVPKNTPVRFLDRLYKGLNRACREFEIDLVGGDTVSTPKHWMISLTVFGETHKKRLFTRKGAQPGDALLVTGTLGDSALGLKILQSPRKKWTGRAADRKHLVQRHLEPTARVREAAKLARSKWRVTSMIDLSDGLSQDCNHILKASGVGAEVWECALPFSQAFENVCAGNRLRAGELAFQGGEDYELLFTLKSEDVKKLLESFVKYGTPVTQIGVISARKNGVTWVRSNGRRQVLRNPVGFNHFKENG</sequence>
<dbReference type="Proteomes" id="UP001157733">
    <property type="component" value="Chromosome"/>
</dbReference>
<feature type="domain" description="PurM-like C-terminal" evidence="4">
    <location>
        <begin position="157"/>
        <end position="317"/>
    </location>
</feature>
<accession>A0ABN8W1U5</accession>
<dbReference type="CDD" id="cd02194">
    <property type="entry name" value="ThiL"/>
    <property type="match status" value="1"/>
</dbReference>
<comment type="miscellaneous">
    <text evidence="2">Reaction mechanism of ThiL seems to utilize a direct, inline transfer of the gamma-phosphate of ATP to TMP rather than a phosphorylated enzyme intermediate.</text>
</comment>
<keyword evidence="2 5" id="KW-0418">Kinase</keyword>
<keyword evidence="2" id="KW-0460">Magnesium</keyword>
<keyword evidence="2" id="KW-0067">ATP-binding</keyword>
<feature type="binding site" evidence="2">
    <location>
        <position position="335"/>
    </location>
    <ligand>
        <name>substrate</name>
    </ligand>
</feature>
<comment type="caution">
    <text evidence="2">Lacks conserved residue(s) required for the propagation of feature annotation.</text>
</comment>
<comment type="pathway">
    <text evidence="2">Cofactor biosynthesis; thiamine diphosphate biosynthesis; thiamine diphosphate from thiamine phosphate: step 1/1.</text>
</comment>
<dbReference type="InterPro" id="IPR010918">
    <property type="entry name" value="PurM-like_C_dom"/>
</dbReference>
<feature type="binding site" evidence="2">
    <location>
        <position position="50"/>
    </location>
    <ligand>
        <name>Mg(2+)</name>
        <dbReference type="ChEBI" id="CHEBI:18420"/>
        <label>1</label>
    </ligand>
</feature>
<feature type="binding site" evidence="2">
    <location>
        <position position="277"/>
    </location>
    <ligand>
        <name>substrate</name>
    </ligand>
</feature>
<dbReference type="EMBL" id="OX336137">
    <property type="protein sequence ID" value="CAI2718545.1"/>
    <property type="molecule type" value="Genomic_DNA"/>
</dbReference>
<dbReference type="EC" id="2.7.4.16" evidence="2"/>
<feature type="binding site" evidence="2">
    <location>
        <position position="224"/>
    </location>
    <ligand>
        <name>Mg(2+)</name>
        <dbReference type="ChEBI" id="CHEBI:18420"/>
        <label>3</label>
    </ligand>
</feature>
<reference evidence="5 6" key="1">
    <citation type="submission" date="2022-09" db="EMBL/GenBank/DDBJ databases">
        <authorList>
            <person name="Kop L."/>
        </authorList>
    </citation>
    <scope>NUCLEOTIDE SEQUENCE [LARGE SCALE GENOMIC DNA]</scope>
    <source>
        <strain evidence="5 6">347</strain>
    </source>
</reference>
<feature type="domain" description="PurM-like N-terminal" evidence="3">
    <location>
        <begin position="31"/>
        <end position="144"/>
    </location>
</feature>
<dbReference type="PANTHER" id="PTHR30270:SF0">
    <property type="entry name" value="THIAMINE-MONOPHOSPHATE KINASE"/>
    <property type="match status" value="1"/>
</dbReference>
<dbReference type="Pfam" id="PF00586">
    <property type="entry name" value="AIRS"/>
    <property type="match status" value="1"/>
</dbReference>
<feature type="binding site" evidence="2">
    <location>
        <position position="79"/>
    </location>
    <ligand>
        <name>Mg(2+)</name>
        <dbReference type="ChEBI" id="CHEBI:18420"/>
        <label>2</label>
    </ligand>
</feature>
<feature type="binding site" evidence="2">
    <location>
        <begin position="126"/>
        <end position="127"/>
    </location>
    <ligand>
        <name>ATP</name>
        <dbReference type="ChEBI" id="CHEBI:30616"/>
    </ligand>
</feature>
<dbReference type="HAMAP" id="MF_02128">
    <property type="entry name" value="TMP_kinase"/>
    <property type="match status" value="1"/>
</dbReference>
<gene>
    <name evidence="2 5" type="primary">thiL</name>
    <name evidence="5" type="ORF">NSPWAT_1686</name>
</gene>
<evidence type="ECO:0000256" key="2">
    <source>
        <dbReference type="HAMAP-Rule" id="MF_02128"/>
    </source>
</evidence>
<dbReference type="InterPro" id="IPR036676">
    <property type="entry name" value="PurM-like_C_sf"/>
</dbReference>
<dbReference type="InterPro" id="IPR016188">
    <property type="entry name" value="PurM-like_N"/>
</dbReference>
<dbReference type="PIRSF" id="PIRSF005303">
    <property type="entry name" value="Thiam_monoph_kin"/>
    <property type="match status" value="1"/>
</dbReference>
<comment type="catalytic activity">
    <reaction evidence="2">
        <text>thiamine phosphate + ATP = thiamine diphosphate + ADP</text>
        <dbReference type="Rhea" id="RHEA:15913"/>
        <dbReference type="ChEBI" id="CHEBI:30616"/>
        <dbReference type="ChEBI" id="CHEBI:37575"/>
        <dbReference type="ChEBI" id="CHEBI:58937"/>
        <dbReference type="ChEBI" id="CHEBI:456216"/>
        <dbReference type="EC" id="2.7.4.16"/>
    </reaction>
</comment>
<feature type="binding site" evidence="2">
    <location>
        <position position="33"/>
    </location>
    <ligand>
        <name>Mg(2+)</name>
        <dbReference type="ChEBI" id="CHEBI:18420"/>
        <label>4</label>
    </ligand>
</feature>
<dbReference type="PANTHER" id="PTHR30270">
    <property type="entry name" value="THIAMINE-MONOPHOSPHATE KINASE"/>
    <property type="match status" value="1"/>
</dbReference>
<evidence type="ECO:0000313" key="5">
    <source>
        <dbReference type="EMBL" id="CAI2718545.1"/>
    </source>
</evidence>
<keyword evidence="2 5" id="KW-0808">Transferase</keyword>
<evidence type="ECO:0000313" key="6">
    <source>
        <dbReference type="Proteomes" id="UP001157733"/>
    </source>
</evidence>
<evidence type="ECO:0000259" key="4">
    <source>
        <dbReference type="Pfam" id="PF02769"/>
    </source>
</evidence>